<name>A0A1G2D3T5_9BACT</name>
<evidence type="ECO:0000259" key="2">
    <source>
        <dbReference type="SMART" id="SM01321"/>
    </source>
</evidence>
<dbReference type="SUPFAM" id="SSF143422">
    <property type="entry name" value="Transposase IS200-like"/>
    <property type="match status" value="1"/>
</dbReference>
<evidence type="ECO:0000313" key="3">
    <source>
        <dbReference type="EMBL" id="OGZ08295.1"/>
    </source>
</evidence>
<dbReference type="GO" id="GO:0006313">
    <property type="term" value="P:DNA transposition"/>
    <property type="evidence" value="ECO:0007669"/>
    <property type="project" value="InterPro"/>
</dbReference>
<dbReference type="Proteomes" id="UP000177996">
    <property type="component" value="Unassembled WGS sequence"/>
</dbReference>
<dbReference type="PANTHER" id="PTHR34322:SF2">
    <property type="entry name" value="TRANSPOSASE IS200-LIKE DOMAIN-CONTAINING PROTEIN"/>
    <property type="match status" value="1"/>
</dbReference>
<proteinExistence type="predicted"/>
<dbReference type="Gene3D" id="3.30.70.1290">
    <property type="entry name" value="Transposase IS200-like"/>
    <property type="match status" value="1"/>
</dbReference>
<dbReference type="PANTHER" id="PTHR34322">
    <property type="entry name" value="TRANSPOSASE, Y1_TNP DOMAIN-CONTAINING"/>
    <property type="match status" value="1"/>
</dbReference>
<feature type="region of interest" description="Disordered" evidence="1">
    <location>
        <begin position="217"/>
        <end position="237"/>
    </location>
</feature>
<dbReference type="GO" id="GO:0003677">
    <property type="term" value="F:DNA binding"/>
    <property type="evidence" value="ECO:0007669"/>
    <property type="project" value="InterPro"/>
</dbReference>
<accession>A0A1G2D3T5</accession>
<comment type="caution">
    <text evidence="3">The sequence shown here is derived from an EMBL/GenBank/DDBJ whole genome shotgun (WGS) entry which is preliminary data.</text>
</comment>
<dbReference type="STRING" id="1798661.A3D65_01005"/>
<dbReference type="Pfam" id="PF01797">
    <property type="entry name" value="Y1_Tnp"/>
    <property type="match status" value="1"/>
</dbReference>
<dbReference type="InterPro" id="IPR036515">
    <property type="entry name" value="Transposase_17_sf"/>
</dbReference>
<dbReference type="InterPro" id="IPR002686">
    <property type="entry name" value="Transposase_17"/>
</dbReference>
<evidence type="ECO:0000256" key="1">
    <source>
        <dbReference type="SAM" id="MobiDB-lite"/>
    </source>
</evidence>
<gene>
    <name evidence="3" type="ORF">A3D65_01005</name>
</gene>
<dbReference type="EMBL" id="MHLL01000038">
    <property type="protein sequence ID" value="OGZ08295.1"/>
    <property type="molecule type" value="Genomic_DNA"/>
</dbReference>
<organism evidence="3 4">
    <name type="scientific">Candidatus Lloydbacteria bacterium RIFCSPHIGHO2_02_FULL_50_13</name>
    <dbReference type="NCBI Taxonomy" id="1798661"/>
    <lineage>
        <taxon>Bacteria</taxon>
        <taxon>Candidatus Lloydiibacteriota</taxon>
    </lineage>
</organism>
<reference evidence="3 4" key="1">
    <citation type="journal article" date="2016" name="Nat. Commun.">
        <title>Thousands of microbial genomes shed light on interconnected biogeochemical processes in an aquifer system.</title>
        <authorList>
            <person name="Anantharaman K."/>
            <person name="Brown C.T."/>
            <person name="Hug L.A."/>
            <person name="Sharon I."/>
            <person name="Castelle C.J."/>
            <person name="Probst A.J."/>
            <person name="Thomas B.C."/>
            <person name="Singh A."/>
            <person name="Wilkins M.J."/>
            <person name="Karaoz U."/>
            <person name="Brodie E.L."/>
            <person name="Williams K.H."/>
            <person name="Hubbard S.S."/>
            <person name="Banfield J.F."/>
        </authorList>
    </citation>
    <scope>NUCLEOTIDE SEQUENCE [LARGE SCALE GENOMIC DNA]</scope>
</reference>
<protein>
    <recommendedName>
        <fullName evidence="2">Transposase IS200-like domain-containing protein</fullName>
    </recommendedName>
</protein>
<evidence type="ECO:0000313" key="4">
    <source>
        <dbReference type="Proteomes" id="UP000177996"/>
    </source>
</evidence>
<sequence length="245" mass="28554">MNRKIAFAQGEYYHIYNRGVEKRDIFKTDEDRKRFQRLLHLSNGEKPTVYRLVQGVTLYKEDVGKKISAVGAYVLMPNHFHILLKETKENGISEFLQKFTTAYVMYFNKKYDRVGPLFQGTFKARHVNDDEYLKYLFAYIHLNPVKTIDAGWGEKRVIDQGKAKTFLKGYSYSSYLDLAGTKRPESVILSPKEFPAYFSRGVEFEDMVDEWVNFEEGEGQTEAQKRTPLDESDEGENLMAQYLAD</sequence>
<feature type="domain" description="Transposase IS200-like" evidence="2">
    <location>
        <begin position="8"/>
        <end position="143"/>
    </location>
</feature>
<dbReference type="AlphaFoldDB" id="A0A1G2D3T5"/>
<dbReference type="GO" id="GO:0004803">
    <property type="term" value="F:transposase activity"/>
    <property type="evidence" value="ECO:0007669"/>
    <property type="project" value="InterPro"/>
</dbReference>
<dbReference type="SMART" id="SM01321">
    <property type="entry name" value="Y1_Tnp"/>
    <property type="match status" value="1"/>
</dbReference>